<dbReference type="PROSITE" id="PS51123">
    <property type="entry name" value="OMPA_2"/>
    <property type="match status" value="1"/>
</dbReference>
<feature type="chain" id="PRO_5046086040" evidence="5">
    <location>
        <begin position="22"/>
        <end position="644"/>
    </location>
</feature>
<dbReference type="Pfam" id="PF07676">
    <property type="entry name" value="PD40"/>
    <property type="match status" value="3"/>
</dbReference>
<evidence type="ECO:0000256" key="4">
    <source>
        <dbReference type="PROSITE-ProRule" id="PRU00473"/>
    </source>
</evidence>
<dbReference type="InterPro" id="IPR036737">
    <property type="entry name" value="OmpA-like_sf"/>
</dbReference>
<dbReference type="Gene3D" id="3.30.1330.60">
    <property type="entry name" value="OmpA-like domain"/>
    <property type="match status" value="1"/>
</dbReference>
<dbReference type="InterPro" id="IPR011990">
    <property type="entry name" value="TPR-like_helical_dom_sf"/>
</dbReference>
<keyword evidence="5" id="KW-0732">Signal</keyword>
<sequence length="644" mass="71684">MKLRLIAGATLFMLASHNGHAQKAQLNAADKKYEQYAFIDAIKIYERVAEKGYKSVDLFQKLGNAYYFNGELAKANKWYTELFALNEQVEPEYYYRYSQTLKASGDYHKANQMLSIFSEKNGTDLRAQQFEKSKNYLDVIKENSGRYTVENAGINSAYSDYGTSFLGNQLVFSSNRELPGTSKRVQSWTNQQFTGFYASAVDGDGKLGTPEKFLQDVETKYNEATPVFTNDGKTMYFTRNNFNNGKKGKNSERTIGLKLYKATLENGKWSKAIELPFNSNEYNVAHPALSPDEKTLYFASNMPGTLGQSDIYKVSLNTDGTFGTPVNLGNKINTEGKETFPFVSSENELYFSSDGHPGLGGLDVFKSKVEGNSFASPMNVGSPINSPIDDFAFLIDTKTQAGFFSSNREGGLGYDDIYRFKELKKLECEQLLAGIITDAHTGQLLADTKLTLMDASMKVLGTAYSGADGSYTFDVDCGKKYYVRAEKIDYATGEKNVAVATTSGITNLPFALEKKALPIGPGTNLADVFKIKEILFDLDKSNIRPDAALELEKIFVVMSDYPTMVIDIRSHTDSRASHSYNEKLSDRRAKSTMNYLISKGISKDRLSAKGYGETQLVNNCSDGVDCTEEAHQANRRSEFIILKM</sequence>
<gene>
    <name evidence="7" type="ORF">ACFPVY_15655</name>
</gene>
<dbReference type="InterPro" id="IPR006665">
    <property type="entry name" value="OmpA-like"/>
</dbReference>
<dbReference type="RefSeq" id="WP_379793079.1">
    <property type="nucleotide sequence ID" value="NZ_JBHSQB010000010.1"/>
</dbReference>
<feature type="signal peptide" evidence="5">
    <location>
        <begin position="1"/>
        <end position="21"/>
    </location>
</feature>
<dbReference type="InterPro" id="IPR011659">
    <property type="entry name" value="WD40"/>
</dbReference>
<dbReference type="Pfam" id="PF00691">
    <property type="entry name" value="OmpA"/>
    <property type="match status" value="1"/>
</dbReference>
<protein>
    <submittedName>
        <fullName evidence="7">OmpA family protein</fullName>
    </submittedName>
</protein>
<evidence type="ECO:0000256" key="3">
    <source>
        <dbReference type="ARBA" id="ARBA00023237"/>
    </source>
</evidence>
<dbReference type="InterPro" id="IPR050330">
    <property type="entry name" value="Bact_OuterMem_StrucFunc"/>
</dbReference>
<evidence type="ECO:0000313" key="7">
    <source>
        <dbReference type="EMBL" id="MFC6098091.1"/>
    </source>
</evidence>
<name>A0ABW1PR05_9FLAO</name>
<comment type="caution">
    <text evidence="7">The sequence shown here is derived from an EMBL/GenBank/DDBJ whole genome shotgun (WGS) entry which is preliminary data.</text>
</comment>
<organism evidence="7 8">
    <name type="scientific">Flavobacterium qiangtangense</name>
    <dbReference type="NCBI Taxonomy" id="1442595"/>
    <lineage>
        <taxon>Bacteria</taxon>
        <taxon>Pseudomonadati</taxon>
        <taxon>Bacteroidota</taxon>
        <taxon>Flavobacteriia</taxon>
        <taxon>Flavobacteriales</taxon>
        <taxon>Flavobacteriaceae</taxon>
        <taxon>Flavobacterium</taxon>
    </lineage>
</organism>
<dbReference type="SUPFAM" id="SSF103088">
    <property type="entry name" value="OmpA-like"/>
    <property type="match status" value="1"/>
</dbReference>
<evidence type="ECO:0000256" key="1">
    <source>
        <dbReference type="ARBA" id="ARBA00004442"/>
    </source>
</evidence>
<keyword evidence="8" id="KW-1185">Reference proteome</keyword>
<dbReference type="Gene3D" id="2.120.10.30">
    <property type="entry name" value="TolB, C-terminal domain"/>
    <property type="match status" value="1"/>
</dbReference>
<feature type="domain" description="OmpA-like" evidence="6">
    <location>
        <begin position="523"/>
        <end position="644"/>
    </location>
</feature>
<accession>A0ABW1PR05</accession>
<dbReference type="SUPFAM" id="SSF49464">
    <property type="entry name" value="Carboxypeptidase regulatory domain-like"/>
    <property type="match status" value="1"/>
</dbReference>
<dbReference type="Proteomes" id="UP001596287">
    <property type="component" value="Unassembled WGS sequence"/>
</dbReference>
<dbReference type="SUPFAM" id="SSF48452">
    <property type="entry name" value="TPR-like"/>
    <property type="match status" value="1"/>
</dbReference>
<dbReference type="PANTHER" id="PTHR30329:SF21">
    <property type="entry name" value="LIPOPROTEIN YIAD-RELATED"/>
    <property type="match status" value="1"/>
</dbReference>
<keyword evidence="2 4" id="KW-0472">Membrane</keyword>
<dbReference type="PRINTS" id="PR01021">
    <property type="entry name" value="OMPADOMAIN"/>
</dbReference>
<dbReference type="PANTHER" id="PTHR30329">
    <property type="entry name" value="STATOR ELEMENT OF FLAGELLAR MOTOR COMPLEX"/>
    <property type="match status" value="1"/>
</dbReference>
<keyword evidence="3" id="KW-0998">Cell outer membrane</keyword>
<dbReference type="InterPro" id="IPR006664">
    <property type="entry name" value="OMP_bac"/>
</dbReference>
<evidence type="ECO:0000256" key="5">
    <source>
        <dbReference type="SAM" id="SignalP"/>
    </source>
</evidence>
<evidence type="ECO:0000259" key="6">
    <source>
        <dbReference type="PROSITE" id="PS51123"/>
    </source>
</evidence>
<dbReference type="Gene3D" id="1.25.40.10">
    <property type="entry name" value="Tetratricopeptide repeat domain"/>
    <property type="match status" value="1"/>
</dbReference>
<dbReference type="SUPFAM" id="SSF82171">
    <property type="entry name" value="DPP6 N-terminal domain-like"/>
    <property type="match status" value="1"/>
</dbReference>
<comment type="subcellular location">
    <subcellularLocation>
        <location evidence="1">Cell outer membrane</location>
    </subcellularLocation>
</comment>
<dbReference type="Gene3D" id="2.60.40.1120">
    <property type="entry name" value="Carboxypeptidase-like, regulatory domain"/>
    <property type="match status" value="1"/>
</dbReference>
<evidence type="ECO:0000256" key="2">
    <source>
        <dbReference type="ARBA" id="ARBA00023136"/>
    </source>
</evidence>
<evidence type="ECO:0000313" key="8">
    <source>
        <dbReference type="Proteomes" id="UP001596287"/>
    </source>
</evidence>
<dbReference type="InterPro" id="IPR011042">
    <property type="entry name" value="6-blade_b-propeller_TolB-like"/>
</dbReference>
<dbReference type="CDD" id="cd07185">
    <property type="entry name" value="OmpA_C-like"/>
    <property type="match status" value="1"/>
</dbReference>
<dbReference type="InterPro" id="IPR008969">
    <property type="entry name" value="CarboxyPept-like_regulatory"/>
</dbReference>
<reference evidence="8" key="1">
    <citation type="journal article" date="2019" name="Int. J. Syst. Evol. Microbiol.">
        <title>The Global Catalogue of Microorganisms (GCM) 10K type strain sequencing project: providing services to taxonomists for standard genome sequencing and annotation.</title>
        <authorList>
            <consortium name="The Broad Institute Genomics Platform"/>
            <consortium name="The Broad Institute Genome Sequencing Center for Infectious Disease"/>
            <person name="Wu L."/>
            <person name="Ma J."/>
        </authorList>
    </citation>
    <scope>NUCLEOTIDE SEQUENCE [LARGE SCALE GENOMIC DNA]</scope>
    <source>
        <strain evidence="8">CCUG 49679</strain>
    </source>
</reference>
<proteinExistence type="predicted"/>
<dbReference type="EMBL" id="JBHSQB010000010">
    <property type="protein sequence ID" value="MFC6098091.1"/>
    <property type="molecule type" value="Genomic_DNA"/>
</dbReference>